<reference evidence="4 5" key="1">
    <citation type="submission" date="2017-11" db="EMBL/GenBank/DDBJ databases">
        <title>Xanthomonas prunicola sp. nov., a novel pathogen that affects nectarine (Prunus persica var. nectarine) trees.</title>
        <authorList>
            <person name="Lopez M."/>
            <person name="Lopez-Soriano P."/>
            <person name="Garita-Cambronero J."/>
            <person name="Beltran C."/>
            <person name="Taghouti G."/>
            <person name="Portier P."/>
            <person name="Cubero J."/>
            <person name="Fischer-Le Saux M."/>
            <person name="Marco-Noales E."/>
        </authorList>
    </citation>
    <scope>NUCLEOTIDE SEQUENCE [LARGE SCALE GENOMIC DNA]</scope>
    <source>
        <strain evidence="2 4">CFBP8353</strain>
        <strain evidence="3 5">CFBP8354</strain>
    </source>
</reference>
<feature type="transmembrane region" description="Helical" evidence="1">
    <location>
        <begin position="68"/>
        <end position="84"/>
    </location>
</feature>
<feature type="transmembrane region" description="Helical" evidence="1">
    <location>
        <begin position="38"/>
        <end position="61"/>
    </location>
</feature>
<dbReference type="EMBL" id="PHKV01000006">
    <property type="protein sequence ID" value="PKV11583.1"/>
    <property type="molecule type" value="Genomic_DNA"/>
</dbReference>
<dbReference type="Proteomes" id="UP000233720">
    <property type="component" value="Unassembled WGS sequence"/>
</dbReference>
<sequence length="129" mass="14011">MTMRNSRFILVLVGVLLPYAARLPRGVEWLAQYTGTAIGGWLFFAAFNAIAWGALLGISFLYRRPVSLLIPCALGFGALAWAHATLDLRADAQSALALIFIPIYALLPIAVGGALGYLLDRRLRRTAAH</sequence>
<comment type="caution">
    <text evidence="2">The sequence shown here is derived from an EMBL/GenBank/DDBJ whole genome shotgun (WGS) entry which is preliminary data.</text>
</comment>
<dbReference type="Proteomes" id="UP000233748">
    <property type="component" value="Unassembled WGS sequence"/>
</dbReference>
<keyword evidence="1" id="KW-0472">Membrane</keyword>
<evidence type="ECO:0000256" key="1">
    <source>
        <dbReference type="SAM" id="Phobius"/>
    </source>
</evidence>
<dbReference type="AlphaFoldDB" id="A0A2N3RGG7"/>
<protein>
    <submittedName>
        <fullName evidence="2">Uncharacterized protein</fullName>
    </submittedName>
</protein>
<accession>A0A2N3RGG7</accession>
<dbReference type="RefSeq" id="WP_101364313.1">
    <property type="nucleotide sequence ID" value="NZ_PHKV01000006.1"/>
</dbReference>
<keyword evidence="1" id="KW-1133">Transmembrane helix</keyword>
<feature type="transmembrane region" description="Helical" evidence="1">
    <location>
        <begin position="96"/>
        <end position="119"/>
    </location>
</feature>
<organism evidence="2 4">
    <name type="scientific">Xanthomonas prunicola</name>
    <dbReference type="NCBI Taxonomy" id="2053930"/>
    <lineage>
        <taxon>Bacteria</taxon>
        <taxon>Pseudomonadati</taxon>
        <taxon>Pseudomonadota</taxon>
        <taxon>Gammaproteobacteria</taxon>
        <taxon>Lysobacterales</taxon>
        <taxon>Lysobacteraceae</taxon>
        <taxon>Xanthomonas</taxon>
    </lineage>
</organism>
<evidence type="ECO:0000313" key="5">
    <source>
        <dbReference type="Proteomes" id="UP000233748"/>
    </source>
</evidence>
<name>A0A2N3RGG7_9XANT</name>
<dbReference type="OrthoDB" id="7030930at2"/>
<dbReference type="EMBL" id="PHKW01000007">
    <property type="protein sequence ID" value="PKV15652.1"/>
    <property type="molecule type" value="Genomic_DNA"/>
</dbReference>
<evidence type="ECO:0000313" key="4">
    <source>
        <dbReference type="Proteomes" id="UP000233720"/>
    </source>
</evidence>
<keyword evidence="1" id="KW-0812">Transmembrane</keyword>
<evidence type="ECO:0000313" key="3">
    <source>
        <dbReference type="EMBL" id="PKV15652.1"/>
    </source>
</evidence>
<evidence type="ECO:0000313" key="2">
    <source>
        <dbReference type="EMBL" id="PKV11583.1"/>
    </source>
</evidence>
<gene>
    <name evidence="2" type="ORF">XpruCFBP8353_17385</name>
    <name evidence="3" type="ORF">XpruCFBP8354_18505</name>
</gene>
<keyword evidence="5" id="KW-1185">Reference proteome</keyword>
<proteinExistence type="predicted"/>